<comment type="caution">
    <text evidence="14">The sequence shown here is derived from an EMBL/GenBank/DDBJ whole genome shotgun (WGS) entry which is preliminary data.</text>
</comment>
<keyword evidence="6" id="KW-0808">Transferase</keyword>
<dbReference type="SUPFAM" id="SSF52540">
    <property type="entry name" value="P-loop containing nucleoside triphosphate hydrolases"/>
    <property type="match status" value="1"/>
</dbReference>
<dbReference type="InterPro" id="IPR057570">
    <property type="entry name" value="NOL9_C"/>
</dbReference>
<comment type="similarity">
    <text evidence="2">Belongs to the Clp1 family. NOL9/GRC3 subfamily.</text>
</comment>
<dbReference type="Gene3D" id="3.40.50.300">
    <property type="entry name" value="P-loop containing nucleotide triphosphate hydrolases"/>
    <property type="match status" value="1"/>
</dbReference>
<dbReference type="PANTHER" id="PTHR12755:SF3">
    <property type="entry name" value="POLYNUCLEOTIDE 5'-HYDROXYL-KINASE NOL9"/>
    <property type="match status" value="1"/>
</dbReference>
<evidence type="ECO:0000256" key="9">
    <source>
        <dbReference type="ARBA" id="ARBA00022840"/>
    </source>
</evidence>
<feature type="domain" description="Clp1 P-loop" evidence="12">
    <location>
        <begin position="279"/>
        <end position="475"/>
    </location>
</feature>
<keyword evidence="8" id="KW-0418">Kinase</keyword>
<organism evidence="14 15">
    <name type="scientific">Rhizoclosmatium globosum</name>
    <dbReference type="NCBI Taxonomy" id="329046"/>
    <lineage>
        <taxon>Eukaryota</taxon>
        <taxon>Fungi</taxon>
        <taxon>Fungi incertae sedis</taxon>
        <taxon>Chytridiomycota</taxon>
        <taxon>Chytridiomycota incertae sedis</taxon>
        <taxon>Chytridiomycetes</taxon>
        <taxon>Chytridiales</taxon>
        <taxon>Chytriomycetaceae</taxon>
        <taxon>Rhizoclosmatium</taxon>
    </lineage>
</organism>
<name>A0A1Y1ZHF5_9FUNG</name>
<accession>A0A1Y1ZHF5</accession>
<evidence type="ECO:0000256" key="1">
    <source>
        <dbReference type="ARBA" id="ARBA00004604"/>
    </source>
</evidence>
<feature type="region of interest" description="Disordered" evidence="11">
    <location>
        <begin position="1"/>
        <end position="27"/>
    </location>
</feature>
<dbReference type="OrthoDB" id="2405412at2759"/>
<keyword evidence="9" id="KW-0067">ATP-binding</keyword>
<evidence type="ECO:0000259" key="12">
    <source>
        <dbReference type="Pfam" id="PF16575"/>
    </source>
</evidence>
<dbReference type="Pfam" id="PF16575">
    <property type="entry name" value="CLP1_P"/>
    <property type="match status" value="1"/>
</dbReference>
<proteinExistence type="inferred from homology"/>
<dbReference type="GO" id="GO:0051731">
    <property type="term" value="F:polynucleotide 5'-hydroxyl-kinase activity"/>
    <property type="evidence" value="ECO:0007669"/>
    <property type="project" value="InterPro"/>
</dbReference>
<evidence type="ECO:0000313" key="15">
    <source>
        <dbReference type="Proteomes" id="UP000193642"/>
    </source>
</evidence>
<keyword evidence="10" id="KW-0539">Nucleus</keyword>
<evidence type="ECO:0000256" key="8">
    <source>
        <dbReference type="ARBA" id="ARBA00022777"/>
    </source>
</evidence>
<keyword evidence="15" id="KW-1185">Reference proteome</keyword>
<dbReference type="GO" id="GO:0005730">
    <property type="term" value="C:nucleolus"/>
    <property type="evidence" value="ECO:0007669"/>
    <property type="project" value="UniProtKB-SubCell"/>
</dbReference>
<evidence type="ECO:0000313" key="14">
    <source>
        <dbReference type="EMBL" id="ORY09698.1"/>
    </source>
</evidence>
<dbReference type="GO" id="GO:0000448">
    <property type="term" value="P:cleavage in ITS2 between 5.8S rRNA and LSU-rRNA of tricistronic rRNA transcript (SSU-rRNA, 5.8S rRNA, LSU-rRNA)"/>
    <property type="evidence" value="ECO:0007669"/>
    <property type="project" value="TreeGrafter"/>
</dbReference>
<keyword evidence="5" id="KW-0698">rRNA processing</keyword>
<dbReference type="InterPro" id="IPR027417">
    <property type="entry name" value="P-loop_NTPase"/>
</dbReference>
<dbReference type="Pfam" id="PF25467">
    <property type="entry name" value="NOL9_C"/>
    <property type="match status" value="1"/>
</dbReference>
<evidence type="ECO:0000256" key="11">
    <source>
        <dbReference type="SAM" id="MobiDB-lite"/>
    </source>
</evidence>
<keyword evidence="7" id="KW-0547">Nucleotide-binding</keyword>
<dbReference type="STRING" id="329046.A0A1Y1ZHF5"/>
<sequence>MKRGQENPFAALRNIKKPKTASPPVAAKKSPAKVAAAAVKKEAPVVVIEEPKQDVIIGKQFDPSSRSNVVSDGNGLALMAMQLGETLTFQGSVLMCPLLGSFTVNGYTFNASPAVSSSVIKSPSESPSKSTSLQFYPCFSPKSSSFLVLESVKPIDSPAGSEEPDVDNMESDDSILLAINHLYSRLGKLGKSAATIIALKSMDYSGINVIEKRITIFKELFTLVPLSELNRDETFHIDGFHPVIEPNHPHPTLEIPPTWVSAGIEVAASPSNPIVCIVGSKGLGKSTMSRFMVNQLLSKYPKVAFLDCDLGQPELTVSGQVSLHILNSPLLGPAFTNIKQPLHSCYLGATSPKNDPDCYSASLSQLWKIYKARVSPDIPLVINTDGWVKGMGFDLLLHSLKEFRPTHLIQLGLEPSSTAASSKNIRDDLHALLNSDKSLSPVKVVHVIGHDETTSRPSKFNAADMRNLAMTAYFAQTKMNPSEPVWISSTKQALPKLWNFALNMTSKVPYSVPWKAIRVRFLNVEVPPSQTLIALNGSLVGLVADSLQYSPKHEVNSNDDANINIVPSDLQIPPESQNCVGLGIVRGIDPVSKLFYIVTPLHIDQIVNVNLILRGAGVEYPVSMMLDGFENVRTTVPYVTYTVAEGIGGMARKIRTNLQRRKHQ</sequence>
<evidence type="ECO:0000256" key="7">
    <source>
        <dbReference type="ARBA" id="ARBA00022741"/>
    </source>
</evidence>
<evidence type="ECO:0000256" key="2">
    <source>
        <dbReference type="ARBA" id="ARBA00011003"/>
    </source>
</evidence>
<evidence type="ECO:0000256" key="10">
    <source>
        <dbReference type="ARBA" id="ARBA00023242"/>
    </source>
</evidence>
<evidence type="ECO:0000256" key="3">
    <source>
        <dbReference type="ARBA" id="ARBA00018706"/>
    </source>
</evidence>
<feature type="domain" description="NOL9 C-terminal" evidence="13">
    <location>
        <begin position="506"/>
        <end position="615"/>
    </location>
</feature>
<protein>
    <recommendedName>
        <fullName evidence="4">Polynucleotide 5'-hydroxyl-kinase GRC3</fullName>
    </recommendedName>
    <alternativeName>
        <fullName evidence="3">Polynucleotide 5'-hydroxyl-kinase grc3</fullName>
    </alternativeName>
</protein>
<evidence type="ECO:0000259" key="13">
    <source>
        <dbReference type="Pfam" id="PF25467"/>
    </source>
</evidence>
<evidence type="ECO:0000256" key="4">
    <source>
        <dbReference type="ARBA" id="ARBA00019824"/>
    </source>
</evidence>
<gene>
    <name evidence="14" type="ORF">BCR33DRAFT_800936</name>
</gene>
<dbReference type="AlphaFoldDB" id="A0A1Y1ZHF5"/>
<evidence type="ECO:0000256" key="5">
    <source>
        <dbReference type="ARBA" id="ARBA00022552"/>
    </source>
</evidence>
<dbReference type="InterPro" id="IPR032319">
    <property type="entry name" value="CLP1_P"/>
</dbReference>
<comment type="subcellular location">
    <subcellularLocation>
        <location evidence="1">Nucleus</location>
        <location evidence="1">Nucleolus</location>
    </subcellularLocation>
</comment>
<dbReference type="Proteomes" id="UP000193642">
    <property type="component" value="Unassembled WGS sequence"/>
</dbReference>
<dbReference type="PANTHER" id="PTHR12755">
    <property type="entry name" value="CLEAVAGE/POLYADENYLATION FACTOR IA SUBUNIT CLP1P"/>
    <property type="match status" value="1"/>
</dbReference>
<dbReference type="EMBL" id="MCGO01000417">
    <property type="protein sequence ID" value="ORY09698.1"/>
    <property type="molecule type" value="Genomic_DNA"/>
</dbReference>
<dbReference type="GO" id="GO:0005524">
    <property type="term" value="F:ATP binding"/>
    <property type="evidence" value="ECO:0007669"/>
    <property type="project" value="UniProtKB-KW"/>
</dbReference>
<dbReference type="InterPro" id="IPR045116">
    <property type="entry name" value="Clp1/Grc3"/>
</dbReference>
<evidence type="ECO:0000256" key="6">
    <source>
        <dbReference type="ARBA" id="ARBA00022679"/>
    </source>
</evidence>
<reference evidence="14 15" key="1">
    <citation type="submission" date="2016-07" db="EMBL/GenBank/DDBJ databases">
        <title>Pervasive Adenine N6-methylation of Active Genes in Fungi.</title>
        <authorList>
            <consortium name="DOE Joint Genome Institute"/>
            <person name="Mondo S.J."/>
            <person name="Dannebaum R.O."/>
            <person name="Kuo R.C."/>
            <person name="Labutti K."/>
            <person name="Haridas S."/>
            <person name="Kuo A."/>
            <person name="Salamov A."/>
            <person name="Ahrendt S.R."/>
            <person name="Lipzen A."/>
            <person name="Sullivan W."/>
            <person name="Andreopoulos W.B."/>
            <person name="Clum A."/>
            <person name="Lindquist E."/>
            <person name="Daum C."/>
            <person name="Ramamoorthy G.K."/>
            <person name="Gryganskyi A."/>
            <person name="Culley D."/>
            <person name="Magnuson J.K."/>
            <person name="James T.Y."/>
            <person name="O'Malley M.A."/>
            <person name="Stajich J.E."/>
            <person name="Spatafora J.W."/>
            <person name="Visel A."/>
            <person name="Grigoriev I.V."/>
        </authorList>
    </citation>
    <scope>NUCLEOTIDE SEQUENCE [LARGE SCALE GENOMIC DNA]</scope>
    <source>
        <strain evidence="14 15">JEL800</strain>
    </source>
</reference>